<evidence type="ECO:0000313" key="3">
    <source>
        <dbReference type="EMBL" id="AUX09364.1"/>
    </source>
</evidence>
<dbReference type="Proteomes" id="UP000263012">
    <property type="component" value="Chromosome"/>
</dbReference>
<dbReference type="Pfam" id="PF14378">
    <property type="entry name" value="PAP2_3"/>
    <property type="match status" value="1"/>
</dbReference>
<dbReference type="InterPro" id="IPR036938">
    <property type="entry name" value="PAP2/HPO_sf"/>
</dbReference>
<keyword evidence="1" id="KW-0812">Transmembrane</keyword>
<keyword evidence="1" id="KW-1133">Transmembrane helix</keyword>
<dbReference type="EMBL" id="CP025066">
    <property type="protein sequence ID" value="AUX09364.1"/>
    <property type="molecule type" value="Genomic_DNA"/>
</dbReference>
<proteinExistence type="predicted"/>
<protein>
    <submittedName>
        <fullName evidence="3">Membrane-associated phospholipid phosphatase</fullName>
    </submittedName>
</protein>
<feature type="transmembrane region" description="Helical" evidence="1">
    <location>
        <begin position="111"/>
        <end position="131"/>
    </location>
</feature>
<accession>A0A343TJU2</accession>
<keyword evidence="1" id="KW-0472">Membrane</keyword>
<dbReference type="CDD" id="cd03386">
    <property type="entry name" value="PAP2_Aur1_like"/>
    <property type="match status" value="1"/>
</dbReference>
<dbReference type="SMART" id="SM00014">
    <property type="entry name" value="acidPPc"/>
    <property type="match status" value="1"/>
</dbReference>
<gene>
    <name evidence="3" type="ORF">AArcSl_1736</name>
</gene>
<feature type="transmembrane region" description="Helical" evidence="1">
    <location>
        <begin position="249"/>
        <end position="267"/>
    </location>
</feature>
<dbReference type="KEGG" id="hdf:AArcSl_1736"/>
<feature type="transmembrane region" description="Helical" evidence="1">
    <location>
        <begin position="221"/>
        <end position="243"/>
    </location>
</feature>
<dbReference type="AlphaFoldDB" id="A0A343TJU2"/>
<dbReference type="SUPFAM" id="SSF48317">
    <property type="entry name" value="Acid phosphatase/Vanadium-dependent haloperoxidase"/>
    <property type="match status" value="1"/>
</dbReference>
<evidence type="ECO:0000259" key="2">
    <source>
        <dbReference type="SMART" id="SM00014"/>
    </source>
</evidence>
<reference evidence="4" key="1">
    <citation type="submission" date="2017-11" db="EMBL/GenBank/DDBJ databases">
        <title>Phenotypic and genomic properties of facultatively anaerobic sulfur-reducing natronoarchaea from hypersaline soda lakes.</title>
        <authorList>
            <person name="Sorokin D.Y."/>
            <person name="Kublanov I.V."/>
            <person name="Roman P."/>
            <person name="Sinninghe Damste J.S."/>
            <person name="Golyshin P.N."/>
            <person name="Rojo D."/>
            <person name="Ciordia S."/>
            <person name="Mena M.D.C."/>
            <person name="Ferrer M."/>
            <person name="Messina E."/>
            <person name="Smedile F."/>
            <person name="La Spada G."/>
            <person name="La Cono V."/>
            <person name="Yakimov M.M."/>
        </authorList>
    </citation>
    <scope>NUCLEOTIDE SEQUENCE [LARGE SCALE GENOMIC DNA]</scope>
    <source>
        <strain evidence="4">AArc-Sl</strain>
    </source>
</reference>
<dbReference type="InterPro" id="IPR026841">
    <property type="entry name" value="Aur1/Ipt1"/>
</dbReference>
<dbReference type="GO" id="GO:0016020">
    <property type="term" value="C:membrane"/>
    <property type="evidence" value="ECO:0007669"/>
    <property type="project" value="UniProtKB-SubCell"/>
</dbReference>
<name>A0A343TJU2_9EURY</name>
<organism evidence="3 4">
    <name type="scientific">Halalkaliarchaeum desulfuricum</name>
    <dbReference type="NCBI Taxonomy" id="2055893"/>
    <lineage>
        <taxon>Archaea</taxon>
        <taxon>Methanobacteriati</taxon>
        <taxon>Methanobacteriota</taxon>
        <taxon>Stenosarchaea group</taxon>
        <taxon>Halobacteria</taxon>
        <taxon>Halobacteriales</taxon>
        <taxon>Haloferacaceae</taxon>
        <taxon>Halalkaliarchaeum</taxon>
    </lineage>
</organism>
<evidence type="ECO:0000256" key="1">
    <source>
        <dbReference type="SAM" id="Phobius"/>
    </source>
</evidence>
<dbReference type="InterPro" id="IPR000326">
    <property type="entry name" value="PAP2/HPO"/>
</dbReference>
<feature type="transmembrane region" description="Helical" evidence="1">
    <location>
        <begin position="80"/>
        <end position="99"/>
    </location>
</feature>
<sequence length="268" mass="29254">MLMFPELSPLIRVVLVLVSVIAAGVVVAGVTIVGPRRLRGLVRTVPGHLREVAPYVGALGVILVISAFGREGLQSVSQLYGLYLTGTIFAIEGEFVAWLQSHATDGATRLLSWTYVYGYAFLLVFPLLAYAALEESTQLKRLLAAYTLNYAIGLVVYTIVFAHGPRNVMPDMVTSLLYTTTPDFQHLTTQINIRSNVFPSLHTSLSVTVAALAYRTRDVYPLWTVLSGILATGVVFSTMYLGIHWALDVVAGIVLALACVWIVCEYVE</sequence>
<feature type="domain" description="Phosphatidic acid phosphatase type 2/haloperoxidase" evidence="2">
    <location>
        <begin position="137"/>
        <end position="264"/>
    </location>
</feature>
<feature type="transmembrane region" description="Helical" evidence="1">
    <location>
        <begin position="143"/>
        <end position="162"/>
    </location>
</feature>
<evidence type="ECO:0000313" key="4">
    <source>
        <dbReference type="Proteomes" id="UP000263012"/>
    </source>
</evidence>
<dbReference type="Gene3D" id="1.20.144.10">
    <property type="entry name" value="Phosphatidic acid phosphatase type 2/haloperoxidase"/>
    <property type="match status" value="1"/>
</dbReference>
<feature type="transmembrane region" description="Helical" evidence="1">
    <location>
        <begin position="52"/>
        <end position="68"/>
    </location>
</feature>
<keyword evidence="4" id="KW-1185">Reference proteome</keyword>